<sequence length="333" mass="38177">MPHQRERNAIQSDLRICKTNCVRFAVRVAYDGLDYHGFQSQPHGNTIQDQIEHRLSNLLNRKVRILGCSRTDAKVHARGFVFTVDLSGEEIERLSSRRINECRMKLQEQEGCTREALVAKTIHSAIKQLTPQRPGSIVARTVVPITMDFDPKFSSLWKRYSYHVACCDNHSSPFLTRYCWQMTNQQLDFDAMSHAVRIMNGKHNFEWISLVEKGEQRDPFRDLKLSIVKMEDHKQSLFDPCFANTTMYKITGTCDFFLYKMMRRIVGIIVAVGKGEVKWPTLESCLETQDNECCRMNGSDDVSSAADSIPSALLQTAPPHGLCLEHVEYEIPI</sequence>
<dbReference type="Gene3D" id="3.30.70.580">
    <property type="entry name" value="Pseudouridine synthase I, catalytic domain, N-terminal subdomain"/>
    <property type="match status" value="1"/>
</dbReference>
<organism evidence="6">
    <name type="scientific">Ditylum brightwellii</name>
    <dbReference type="NCBI Taxonomy" id="49249"/>
    <lineage>
        <taxon>Eukaryota</taxon>
        <taxon>Sar</taxon>
        <taxon>Stramenopiles</taxon>
        <taxon>Ochrophyta</taxon>
        <taxon>Bacillariophyta</taxon>
        <taxon>Mediophyceae</taxon>
        <taxon>Lithodesmiophycidae</taxon>
        <taxon>Lithodesmiales</taxon>
        <taxon>Lithodesmiaceae</taxon>
        <taxon>Ditylum</taxon>
    </lineage>
</organism>
<keyword evidence="2 4" id="KW-0819">tRNA processing</keyword>
<proteinExistence type="inferred from homology"/>
<dbReference type="InterPro" id="IPR020095">
    <property type="entry name" value="PsdUridine_synth_TruA_C"/>
</dbReference>
<protein>
    <recommendedName>
        <fullName evidence="4">tRNA pseudouridine synthase</fullName>
        <ecNumber evidence="4">5.4.99.12</ecNumber>
    </recommendedName>
</protein>
<dbReference type="SUPFAM" id="SSF55120">
    <property type="entry name" value="Pseudouridine synthase"/>
    <property type="match status" value="1"/>
</dbReference>
<evidence type="ECO:0000256" key="4">
    <source>
        <dbReference type="RuleBase" id="RU003792"/>
    </source>
</evidence>
<dbReference type="GO" id="GO:0160147">
    <property type="term" value="F:tRNA pseudouridine(38-40) synthase activity"/>
    <property type="evidence" value="ECO:0007669"/>
    <property type="project" value="UniProtKB-EC"/>
</dbReference>
<evidence type="ECO:0000313" key="6">
    <source>
        <dbReference type="EMBL" id="CAE4664851.1"/>
    </source>
</evidence>
<evidence type="ECO:0000256" key="3">
    <source>
        <dbReference type="ARBA" id="ARBA00023235"/>
    </source>
</evidence>
<dbReference type="GO" id="GO:0003723">
    <property type="term" value="F:RNA binding"/>
    <property type="evidence" value="ECO:0007669"/>
    <property type="project" value="InterPro"/>
</dbReference>
<dbReference type="AlphaFoldDB" id="A0A6S8XKJ5"/>
<dbReference type="GO" id="GO:0031119">
    <property type="term" value="P:tRNA pseudouridine synthesis"/>
    <property type="evidence" value="ECO:0007669"/>
    <property type="project" value="TreeGrafter"/>
</dbReference>
<evidence type="ECO:0000256" key="2">
    <source>
        <dbReference type="ARBA" id="ARBA00022694"/>
    </source>
</evidence>
<evidence type="ECO:0000256" key="1">
    <source>
        <dbReference type="ARBA" id="ARBA00009375"/>
    </source>
</evidence>
<dbReference type="HAMAP" id="MF_00171">
    <property type="entry name" value="TruA"/>
    <property type="match status" value="1"/>
</dbReference>
<feature type="domain" description="Pseudouridine synthase I TruA alpha/beta" evidence="5">
    <location>
        <begin position="195"/>
        <end position="330"/>
    </location>
</feature>
<reference evidence="6" key="1">
    <citation type="submission" date="2021-01" db="EMBL/GenBank/DDBJ databases">
        <authorList>
            <person name="Corre E."/>
            <person name="Pelletier E."/>
            <person name="Niang G."/>
            <person name="Scheremetjew M."/>
            <person name="Finn R."/>
            <person name="Kale V."/>
            <person name="Holt S."/>
            <person name="Cochrane G."/>
            <person name="Meng A."/>
            <person name="Brown T."/>
            <person name="Cohen L."/>
        </authorList>
    </citation>
    <scope>NUCLEOTIDE SEQUENCE</scope>
    <source>
        <strain evidence="6">GSO104</strain>
    </source>
</reference>
<dbReference type="EMBL" id="HBNS01059103">
    <property type="protein sequence ID" value="CAE4664851.1"/>
    <property type="molecule type" value="Transcribed_RNA"/>
</dbReference>
<keyword evidence="3 4" id="KW-0413">Isomerase</keyword>
<dbReference type="PANTHER" id="PTHR11142">
    <property type="entry name" value="PSEUDOURIDYLATE SYNTHASE"/>
    <property type="match status" value="1"/>
</dbReference>
<gene>
    <name evidence="6" type="ORF">DBRI00130_LOCUS42497</name>
</gene>
<dbReference type="InterPro" id="IPR020094">
    <property type="entry name" value="TruA/RsuA/RluB/E/F_N"/>
</dbReference>
<dbReference type="Pfam" id="PF01416">
    <property type="entry name" value="PseudoU_synth_1"/>
    <property type="match status" value="1"/>
</dbReference>
<dbReference type="EC" id="5.4.99.12" evidence="4"/>
<dbReference type="InterPro" id="IPR001406">
    <property type="entry name" value="PsdUridine_synth_TruA"/>
</dbReference>
<dbReference type="PANTHER" id="PTHR11142:SF0">
    <property type="entry name" value="TRNA PSEUDOURIDINE SYNTHASE-LIKE 1"/>
    <property type="match status" value="1"/>
</dbReference>
<accession>A0A6S8XKJ5</accession>
<evidence type="ECO:0000259" key="5">
    <source>
        <dbReference type="Pfam" id="PF01416"/>
    </source>
</evidence>
<dbReference type="InterPro" id="IPR020097">
    <property type="entry name" value="PsdUridine_synth_TruA_a/b_dom"/>
</dbReference>
<comment type="similarity">
    <text evidence="1 4">Belongs to the tRNA pseudouridine synthase TruA family.</text>
</comment>
<dbReference type="Gene3D" id="3.30.70.660">
    <property type="entry name" value="Pseudouridine synthase I, catalytic domain, C-terminal subdomain"/>
    <property type="match status" value="1"/>
</dbReference>
<dbReference type="InterPro" id="IPR020103">
    <property type="entry name" value="PsdUridine_synth_cat_dom_sf"/>
</dbReference>
<comment type="catalytic activity">
    <reaction evidence="4">
        <text>uridine(38/39/40) in tRNA = pseudouridine(38/39/40) in tRNA</text>
        <dbReference type="Rhea" id="RHEA:22376"/>
        <dbReference type="Rhea" id="RHEA-COMP:10085"/>
        <dbReference type="Rhea" id="RHEA-COMP:10087"/>
        <dbReference type="ChEBI" id="CHEBI:65314"/>
        <dbReference type="ChEBI" id="CHEBI:65315"/>
        <dbReference type="EC" id="5.4.99.12"/>
    </reaction>
</comment>
<name>A0A6S8XKJ5_9STRA</name>